<protein>
    <submittedName>
        <fullName evidence="1">Uncharacterized protein</fullName>
    </submittedName>
</protein>
<dbReference type="AlphaFoldDB" id="A0A3B0X2Q8"/>
<organism evidence="1">
    <name type="scientific">hydrothermal vent metagenome</name>
    <dbReference type="NCBI Taxonomy" id="652676"/>
    <lineage>
        <taxon>unclassified sequences</taxon>
        <taxon>metagenomes</taxon>
        <taxon>ecological metagenomes</taxon>
    </lineage>
</organism>
<dbReference type="EMBL" id="UOFF01000351">
    <property type="protein sequence ID" value="VAW57197.1"/>
    <property type="molecule type" value="Genomic_DNA"/>
</dbReference>
<accession>A0A3B0X2Q8</accession>
<reference evidence="1" key="1">
    <citation type="submission" date="2018-06" db="EMBL/GenBank/DDBJ databases">
        <authorList>
            <person name="Zhirakovskaya E."/>
        </authorList>
    </citation>
    <scope>NUCLEOTIDE SEQUENCE</scope>
</reference>
<name>A0A3B0X2Q8_9ZZZZ</name>
<evidence type="ECO:0000313" key="1">
    <source>
        <dbReference type="EMBL" id="VAW57197.1"/>
    </source>
</evidence>
<sequence length="137" mass="16057">MRQNPKSISKIVNHTRNISEILFIENTGNYYNKYERKSKIIRYSEQLTDLLALLPNADNTSDKNIAQSIRECNFGIKSMAHESINLEFKKSEHQTHYFKNNNADEELIDDYLTVIGELIHGLYQLHIKNFPLDKSIR</sequence>
<proteinExistence type="predicted"/>
<gene>
    <name evidence="1" type="ORF">MNBD_GAMMA07-454</name>
</gene>